<feature type="transmembrane region" description="Helical" evidence="9">
    <location>
        <begin position="329"/>
        <end position="350"/>
    </location>
</feature>
<dbReference type="InterPro" id="IPR004638">
    <property type="entry name" value="EmrB-like"/>
</dbReference>
<evidence type="ECO:0000256" key="4">
    <source>
        <dbReference type="ARBA" id="ARBA00022692"/>
    </source>
</evidence>
<dbReference type="Pfam" id="PF07690">
    <property type="entry name" value="MFS_1"/>
    <property type="match status" value="1"/>
</dbReference>
<feature type="transmembrane region" description="Helical" evidence="9">
    <location>
        <begin position="81"/>
        <end position="105"/>
    </location>
</feature>
<dbReference type="InterPro" id="IPR011701">
    <property type="entry name" value="MFS"/>
</dbReference>
<dbReference type="PANTHER" id="PTHR42718:SF42">
    <property type="entry name" value="EXPORT PROTEIN"/>
    <property type="match status" value="1"/>
</dbReference>
<feature type="transmembrane region" description="Helical" evidence="9">
    <location>
        <begin position="265"/>
        <end position="284"/>
    </location>
</feature>
<feature type="transmembrane region" description="Helical" evidence="9">
    <location>
        <begin position="227"/>
        <end position="244"/>
    </location>
</feature>
<feature type="transmembrane region" description="Helical" evidence="9">
    <location>
        <begin position="196"/>
        <end position="215"/>
    </location>
</feature>
<feature type="transmembrane region" description="Helical" evidence="9">
    <location>
        <begin position="12"/>
        <end position="30"/>
    </location>
</feature>
<dbReference type="RefSeq" id="WP_229891306.1">
    <property type="nucleotide sequence ID" value="NZ_BNBD01000009.1"/>
</dbReference>
<dbReference type="GO" id="GO:0046677">
    <property type="term" value="P:response to antibiotic"/>
    <property type="evidence" value="ECO:0007669"/>
    <property type="project" value="UniProtKB-KW"/>
</dbReference>
<organism evidence="11 12">
    <name type="scientific">Streptomyces mashuensis</name>
    <dbReference type="NCBI Taxonomy" id="33904"/>
    <lineage>
        <taxon>Bacteria</taxon>
        <taxon>Bacillati</taxon>
        <taxon>Actinomycetota</taxon>
        <taxon>Actinomycetes</taxon>
        <taxon>Kitasatosporales</taxon>
        <taxon>Streptomycetaceae</taxon>
        <taxon>Streptomyces</taxon>
    </lineage>
</organism>
<feature type="transmembrane region" description="Helical" evidence="9">
    <location>
        <begin position="402"/>
        <end position="421"/>
    </location>
</feature>
<feature type="transmembrane region" description="Helical" evidence="9">
    <location>
        <begin position="50"/>
        <end position="69"/>
    </location>
</feature>
<evidence type="ECO:0000256" key="5">
    <source>
        <dbReference type="ARBA" id="ARBA00022989"/>
    </source>
</evidence>
<reference evidence="11" key="1">
    <citation type="journal article" date="2014" name="Int. J. Syst. Evol. Microbiol.">
        <title>Complete genome sequence of Corynebacterium casei LMG S-19264T (=DSM 44701T), isolated from a smear-ripened cheese.</title>
        <authorList>
            <consortium name="US DOE Joint Genome Institute (JGI-PGF)"/>
            <person name="Walter F."/>
            <person name="Albersmeier A."/>
            <person name="Kalinowski J."/>
            <person name="Ruckert C."/>
        </authorList>
    </citation>
    <scope>NUCLEOTIDE SEQUENCE</scope>
    <source>
        <strain evidence="11">JCM 4059</strain>
    </source>
</reference>
<feature type="transmembrane region" description="Helical" evidence="9">
    <location>
        <begin position="111"/>
        <end position="128"/>
    </location>
</feature>
<evidence type="ECO:0000256" key="3">
    <source>
        <dbReference type="ARBA" id="ARBA00022475"/>
    </source>
</evidence>
<feature type="transmembrane region" description="Helical" evidence="9">
    <location>
        <begin position="304"/>
        <end position="322"/>
    </location>
</feature>
<keyword evidence="7" id="KW-0046">Antibiotic resistance</keyword>
<dbReference type="PROSITE" id="PS50850">
    <property type="entry name" value="MFS"/>
    <property type="match status" value="1"/>
</dbReference>
<dbReference type="PRINTS" id="PR01036">
    <property type="entry name" value="TCRTETB"/>
</dbReference>
<reference evidence="11" key="2">
    <citation type="submission" date="2020-09" db="EMBL/GenBank/DDBJ databases">
        <authorList>
            <person name="Sun Q."/>
            <person name="Ohkuma M."/>
        </authorList>
    </citation>
    <scope>NUCLEOTIDE SEQUENCE</scope>
    <source>
        <strain evidence="11">JCM 4059</strain>
    </source>
</reference>
<keyword evidence="2" id="KW-0813">Transport</keyword>
<name>A0A919EEF1_9ACTN</name>
<dbReference type="PANTHER" id="PTHR42718">
    <property type="entry name" value="MAJOR FACILITATOR SUPERFAMILY MULTIDRUG TRANSPORTER MFSC"/>
    <property type="match status" value="1"/>
</dbReference>
<dbReference type="InterPro" id="IPR036259">
    <property type="entry name" value="MFS_trans_sf"/>
</dbReference>
<keyword evidence="3" id="KW-1003">Cell membrane</keyword>
<keyword evidence="6 9" id="KW-0472">Membrane</keyword>
<evidence type="ECO:0000256" key="8">
    <source>
        <dbReference type="SAM" id="MobiDB-lite"/>
    </source>
</evidence>
<dbReference type="EMBL" id="BNBD01000009">
    <property type="protein sequence ID" value="GHF57131.1"/>
    <property type="molecule type" value="Genomic_DNA"/>
</dbReference>
<comment type="subcellular location">
    <subcellularLocation>
        <location evidence="1">Cell membrane</location>
        <topology evidence="1">Multi-pass membrane protein</topology>
    </subcellularLocation>
</comment>
<keyword evidence="4 9" id="KW-0812">Transmembrane</keyword>
<feature type="transmembrane region" description="Helical" evidence="9">
    <location>
        <begin position="362"/>
        <end position="381"/>
    </location>
</feature>
<feature type="transmembrane region" description="Helical" evidence="9">
    <location>
        <begin position="433"/>
        <end position="451"/>
    </location>
</feature>
<evidence type="ECO:0000256" key="2">
    <source>
        <dbReference type="ARBA" id="ARBA00022448"/>
    </source>
</evidence>
<gene>
    <name evidence="11" type="ORF">GCM10010218_43110</name>
</gene>
<feature type="transmembrane region" description="Helical" evidence="9">
    <location>
        <begin position="166"/>
        <end position="184"/>
    </location>
</feature>
<dbReference type="SUPFAM" id="SSF103473">
    <property type="entry name" value="MFS general substrate transporter"/>
    <property type="match status" value="1"/>
</dbReference>
<dbReference type="GO" id="GO:0022857">
    <property type="term" value="F:transmembrane transporter activity"/>
    <property type="evidence" value="ECO:0007669"/>
    <property type="project" value="InterPro"/>
</dbReference>
<feature type="domain" description="Major facilitator superfamily (MFS) profile" evidence="10">
    <location>
        <begin position="12"/>
        <end position="457"/>
    </location>
</feature>
<evidence type="ECO:0000256" key="7">
    <source>
        <dbReference type="ARBA" id="ARBA00023251"/>
    </source>
</evidence>
<proteinExistence type="predicted"/>
<evidence type="ECO:0000259" key="10">
    <source>
        <dbReference type="PROSITE" id="PS50850"/>
    </source>
</evidence>
<dbReference type="GO" id="GO:0005886">
    <property type="term" value="C:plasma membrane"/>
    <property type="evidence" value="ECO:0007669"/>
    <property type="project" value="UniProtKB-SubCell"/>
</dbReference>
<dbReference type="AlphaFoldDB" id="A0A919EEF1"/>
<dbReference type="Proteomes" id="UP000638313">
    <property type="component" value="Unassembled WGS sequence"/>
</dbReference>
<dbReference type="CDD" id="cd17321">
    <property type="entry name" value="MFS_MMR_MDR_like"/>
    <property type="match status" value="1"/>
</dbReference>
<dbReference type="NCBIfam" id="TIGR00711">
    <property type="entry name" value="efflux_EmrB"/>
    <property type="match status" value="1"/>
</dbReference>
<evidence type="ECO:0000256" key="9">
    <source>
        <dbReference type="SAM" id="Phobius"/>
    </source>
</evidence>
<sequence length="480" mass="48953">MRDTTRHAPVWALVITSVAGFMAALDNLVVTTALPTIRKDLGGALEDLEWTVSAYTLTFAVLLMFGAALGDRFGRRRLFCAGLAVFTAASAAAALAPGIGTLIAARAVQGVGAAVMMPLTLTLLTAAVPAERRGVAYGIKGAVDGMAVASGPLIGGSLTEHISWHWIFWLNVPLGLALIPLARLRLAESTAPGARLDGPGTLLVSGGLFGIVYGLVNAHSDGWTDPVILTSLIAGGVLLAGFALHGTLHPRPMLPMRMFRSRAFTAVNAASTLMFLGMFGSIFLLSQFLQNVLGYSPTEAGLRMLPWTAMPMVVAPLAGYLADRTGPRPVVTTGLALQALGLAWFAAVLAPDVTYAAQLPGLVLSGAGMAMFFAPAAKLVMSSVRPAEQGIASGANNALREVGGALGVAVLSSVFSAQGGYETPARVVDGVVPALWAGAVAVALGAAAAALTPRKARPAAAPAPHPAEAAAVPAGHAPDA</sequence>
<keyword evidence="12" id="KW-1185">Reference proteome</keyword>
<dbReference type="InterPro" id="IPR020846">
    <property type="entry name" value="MFS_dom"/>
</dbReference>
<accession>A0A919EEF1</accession>
<evidence type="ECO:0000256" key="1">
    <source>
        <dbReference type="ARBA" id="ARBA00004651"/>
    </source>
</evidence>
<comment type="caution">
    <text evidence="11">The sequence shown here is derived from an EMBL/GenBank/DDBJ whole genome shotgun (WGS) entry which is preliminary data.</text>
</comment>
<dbReference type="Gene3D" id="1.20.1250.20">
    <property type="entry name" value="MFS general substrate transporter like domains"/>
    <property type="match status" value="1"/>
</dbReference>
<evidence type="ECO:0000313" key="11">
    <source>
        <dbReference type="EMBL" id="GHF57131.1"/>
    </source>
</evidence>
<evidence type="ECO:0000313" key="12">
    <source>
        <dbReference type="Proteomes" id="UP000638313"/>
    </source>
</evidence>
<keyword evidence="5 9" id="KW-1133">Transmembrane helix</keyword>
<feature type="region of interest" description="Disordered" evidence="8">
    <location>
        <begin position="458"/>
        <end position="480"/>
    </location>
</feature>
<evidence type="ECO:0000256" key="6">
    <source>
        <dbReference type="ARBA" id="ARBA00023136"/>
    </source>
</evidence>
<protein>
    <submittedName>
        <fullName evidence="11">MFS transporter</fullName>
    </submittedName>
</protein>
<feature type="transmembrane region" description="Helical" evidence="9">
    <location>
        <begin position="135"/>
        <end position="154"/>
    </location>
</feature>
<dbReference type="Gene3D" id="1.20.1720.10">
    <property type="entry name" value="Multidrug resistance protein D"/>
    <property type="match status" value="1"/>
</dbReference>